<dbReference type="PANTHER" id="PTHR32463:SF0">
    <property type="entry name" value="L-FUCOSE KINASE"/>
    <property type="match status" value="1"/>
</dbReference>
<dbReference type="InterPro" id="IPR020568">
    <property type="entry name" value="Ribosomal_Su5_D2-typ_SF"/>
</dbReference>
<dbReference type="RefSeq" id="WP_281742918.1">
    <property type="nucleotide sequence ID" value="NZ_AP026973.1"/>
</dbReference>
<dbReference type="GO" id="GO:0042352">
    <property type="term" value="P:GDP-L-fucose salvage"/>
    <property type="evidence" value="ECO:0007669"/>
    <property type="project" value="TreeGrafter"/>
</dbReference>
<evidence type="ECO:0000256" key="1">
    <source>
        <dbReference type="ARBA" id="ARBA00022679"/>
    </source>
</evidence>
<gene>
    <name evidence="9" type="ORF">PKF023_03470</name>
</gene>
<dbReference type="Pfam" id="PF00288">
    <property type="entry name" value="GHMP_kinases_N"/>
    <property type="match status" value="1"/>
</dbReference>
<dbReference type="EMBL" id="AP026973">
    <property type="protein sequence ID" value="BDT76544.1"/>
    <property type="molecule type" value="Genomic_DNA"/>
</dbReference>
<evidence type="ECO:0000256" key="3">
    <source>
        <dbReference type="ARBA" id="ARBA00022777"/>
    </source>
</evidence>
<dbReference type="SUPFAM" id="SSF54631">
    <property type="entry name" value="CBS-domain pair"/>
    <property type="match status" value="1"/>
</dbReference>
<evidence type="ECO:0000259" key="7">
    <source>
        <dbReference type="Pfam" id="PF00571"/>
    </source>
</evidence>
<feature type="domain" description="GHMP kinase C-terminal" evidence="8">
    <location>
        <begin position="356"/>
        <end position="415"/>
    </location>
</feature>
<dbReference type="Pfam" id="PF00571">
    <property type="entry name" value="CBS"/>
    <property type="match status" value="1"/>
</dbReference>
<dbReference type="InterPro" id="IPR046342">
    <property type="entry name" value="CBS_dom_sf"/>
</dbReference>
<dbReference type="PANTHER" id="PTHR32463">
    <property type="entry name" value="L-FUCOSE KINASE"/>
    <property type="match status" value="1"/>
</dbReference>
<evidence type="ECO:0000256" key="2">
    <source>
        <dbReference type="ARBA" id="ARBA00022741"/>
    </source>
</evidence>
<dbReference type="InterPro" id="IPR052203">
    <property type="entry name" value="GHMP_Kinase-Related"/>
</dbReference>
<dbReference type="GO" id="GO:0050201">
    <property type="term" value="F:fucokinase activity"/>
    <property type="evidence" value="ECO:0007669"/>
    <property type="project" value="TreeGrafter"/>
</dbReference>
<dbReference type="Proteomes" id="UP001211097">
    <property type="component" value="Chromosome"/>
</dbReference>
<dbReference type="GO" id="GO:0005524">
    <property type="term" value="F:ATP binding"/>
    <property type="evidence" value="ECO:0007669"/>
    <property type="project" value="UniProtKB-KW"/>
</dbReference>
<dbReference type="AlphaFoldDB" id="A0A9C7CHQ5"/>
<dbReference type="Gene3D" id="3.10.580.10">
    <property type="entry name" value="CBS-domain"/>
    <property type="match status" value="1"/>
</dbReference>
<protein>
    <submittedName>
        <fullName evidence="9">Sugar kinase</fullName>
    </submittedName>
</protein>
<dbReference type="Pfam" id="PF08544">
    <property type="entry name" value="GHMP_kinases_C"/>
    <property type="match status" value="1"/>
</dbReference>
<dbReference type="InterPro" id="IPR001174">
    <property type="entry name" value="HddA/FKP"/>
</dbReference>
<dbReference type="Gene3D" id="3.30.230.120">
    <property type="match status" value="1"/>
</dbReference>
<organism evidence="9">
    <name type="scientific">Polynucleobacter yangtzensis</name>
    <dbReference type="NCBI Taxonomy" id="1743159"/>
    <lineage>
        <taxon>Bacteria</taxon>
        <taxon>Pseudomonadati</taxon>
        <taxon>Pseudomonadota</taxon>
        <taxon>Betaproteobacteria</taxon>
        <taxon>Burkholderiales</taxon>
        <taxon>Burkholderiaceae</taxon>
        <taxon>Polynucleobacter</taxon>
    </lineage>
</organism>
<dbReference type="SUPFAM" id="SSF54211">
    <property type="entry name" value="Ribosomal protein S5 domain 2-like"/>
    <property type="match status" value="1"/>
</dbReference>
<evidence type="ECO:0000256" key="5">
    <source>
        <dbReference type="ARBA" id="ARBA00038121"/>
    </source>
</evidence>
<sequence length="463" mass="52077">MKLEFFLVPIDETLRGALAHVEKNHHGIIFFIDEAKTVVALATDGDIRRCLLNGGGLDDPAIICANSNFVWAPPDTNRELLLKKLDHHIRVIPLLDESRRLVGIVSRDQLPLEAEGSVYARARAPVRISFGGGGSDVTHYFSDNNVGAVINTTISLYSHATLRLRNDEEVIIQSLDLRELVRSKNLKSFLAEPGSFGLIQALLKTINPDFGFELYLHSDFPMNSGLGGSAVVSATVLGCFNQFRRDRWDLHELAEIAYQAERHHLGIAGGWQDQYATVFGGFNFMEFRMDQNIVHPLRIPQDTLLELEESLILCDTGTTHDSGDIHLDQQEKMHSKSVRELVGENVDLSYEMRNTLLRGRLLDFGRLLDRAWYFKRQVSEKISNTHLDQIYEGAKKSGAVGGKLLGAGGGGFFLFYVPPFKKHELIQHLQSLHLNVRPFNFEPKGLQAWTVRERNNHTESNSL</sequence>
<accession>A0A9C7CHQ5</accession>
<dbReference type="KEGG" id="pyt:PKF023_03470"/>
<keyword evidence="3 9" id="KW-0418">Kinase</keyword>
<proteinExistence type="inferred from homology"/>
<feature type="domain" description="CBS" evidence="7">
    <location>
        <begin position="66"/>
        <end position="108"/>
    </location>
</feature>
<reference evidence="9" key="1">
    <citation type="submission" date="2022-11" db="EMBL/GenBank/DDBJ databases">
        <title>Complete Genome Sequences of three Polynucleobacter sp. Subcluster PnecC Strains KF022, KF023, and KF032 Isolated from a Shallow Eutrophic Lake in Japan.</title>
        <authorList>
            <person name="Ogata Y."/>
            <person name="Watanabe K."/>
            <person name="Takemine S."/>
            <person name="Shindo C."/>
            <person name="Kurokawa R."/>
            <person name="Suda W."/>
        </authorList>
    </citation>
    <scope>NUCLEOTIDE SEQUENCE</scope>
    <source>
        <strain evidence="9">KF023</strain>
    </source>
</reference>
<dbReference type="SUPFAM" id="SSF55060">
    <property type="entry name" value="GHMP Kinase, C-terminal domain"/>
    <property type="match status" value="1"/>
</dbReference>
<keyword evidence="2" id="KW-0547">Nucleotide-binding</keyword>
<dbReference type="InterPro" id="IPR006204">
    <property type="entry name" value="GHMP_kinase_N_dom"/>
</dbReference>
<dbReference type="InterPro" id="IPR000644">
    <property type="entry name" value="CBS_dom"/>
</dbReference>
<keyword evidence="1" id="KW-0808">Transferase</keyword>
<evidence type="ECO:0000259" key="6">
    <source>
        <dbReference type="Pfam" id="PF00288"/>
    </source>
</evidence>
<evidence type="ECO:0000313" key="9">
    <source>
        <dbReference type="EMBL" id="BDT76544.1"/>
    </source>
</evidence>
<comment type="similarity">
    <text evidence="5">Belongs to the GHMP kinase family.</text>
</comment>
<evidence type="ECO:0000256" key="4">
    <source>
        <dbReference type="ARBA" id="ARBA00022840"/>
    </source>
</evidence>
<feature type="domain" description="GHMP kinase N-terminal" evidence="6">
    <location>
        <begin position="199"/>
        <end position="281"/>
    </location>
</feature>
<dbReference type="PRINTS" id="PR00960">
    <property type="entry name" value="LMBPPROTEIN"/>
</dbReference>
<name>A0A9C7CHQ5_9BURK</name>
<dbReference type="InterPro" id="IPR036554">
    <property type="entry name" value="GHMP_kinase_C_sf"/>
</dbReference>
<dbReference type="InterPro" id="IPR013750">
    <property type="entry name" value="GHMP_kinase_C_dom"/>
</dbReference>
<evidence type="ECO:0000259" key="8">
    <source>
        <dbReference type="Pfam" id="PF08544"/>
    </source>
</evidence>
<keyword evidence="4" id="KW-0067">ATP-binding</keyword>